<dbReference type="PANTHER" id="PTHR23113:SF368">
    <property type="entry name" value="CELL DIVISION CONTROL PROTEIN 25"/>
    <property type="match status" value="1"/>
</dbReference>
<feature type="compositionally biased region" description="Polar residues" evidence="3">
    <location>
        <begin position="827"/>
        <end position="842"/>
    </location>
</feature>
<reference evidence="5" key="1">
    <citation type="submission" date="2020-12" db="EMBL/GenBank/DDBJ databases">
        <title>Metabolic potential, ecology and presence of endohyphal bacteria is reflected in genomic diversity of Mucoromycotina.</title>
        <authorList>
            <person name="Muszewska A."/>
            <person name="Okrasinska A."/>
            <person name="Steczkiewicz K."/>
            <person name="Drgas O."/>
            <person name="Orlowska M."/>
            <person name="Perlinska-Lenart U."/>
            <person name="Aleksandrzak-Piekarczyk T."/>
            <person name="Szatraj K."/>
            <person name="Zielenkiewicz U."/>
            <person name="Pilsyk S."/>
            <person name="Malc E."/>
            <person name="Mieczkowski P."/>
            <person name="Kruszewska J.S."/>
            <person name="Biernat P."/>
            <person name="Pawlowska J."/>
        </authorList>
    </citation>
    <scope>NUCLEOTIDE SEQUENCE</scope>
    <source>
        <strain evidence="5">WA0000017839</strain>
    </source>
</reference>
<dbReference type="OrthoDB" id="546434at2759"/>
<keyword evidence="6" id="KW-1185">Reference proteome</keyword>
<evidence type="ECO:0000313" key="5">
    <source>
        <dbReference type="EMBL" id="KAG2197163.1"/>
    </source>
</evidence>
<evidence type="ECO:0000256" key="1">
    <source>
        <dbReference type="ARBA" id="ARBA00022658"/>
    </source>
</evidence>
<keyword evidence="1 2" id="KW-0344">Guanine-nucleotide releasing factor</keyword>
<name>A0A8H7QQY6_9FUNG</name>
<dbReference type="Proteomes" id="UP000603453">
    <property type="component" value="Unassembled WGS sequence"/>
</dbReference>
<dbReference type="GO" id="GO:0005085">
    <property type="term" value="F:guanyl-nucleotide exchange factor activity"/>
    <property type="evidence" value="ECO:0007669"/>
    <property type="project" value="UniProtKB-KW"/>
</dbReference>
<dbReference type="GO" id="GO:0005886">
    <property type="term" value="C:plasma membrane"/>
    <property type="evidence" value="ECO:0007669"/>
    <property type="project" value="TreeGrafter"/>
</dbReference>
<organism evidence="5 6">
    <name type="scientific">Mucor saturninus</name>
    <dbReference type="NCBI Taxonomy" id="64648"/>
    <lineage>
        <taxon>Eukaryota</taxon>
        <taxon>Fungi</taxon>
        <taxon>Fungi incertae sedis</taxon>
        <taxon>Mucoromycota</taxon>
        <taxon>Mucoromycotina</taxon>
        <taxon>Mucoromycetes</taxon>
        <taxon>Mucorales</taxon>
        <taxon>Mucorineae</taxon>
        <taxon>Mucoraceae</taxon>
        <taxon>Mucor</taxon>
    </lineage>
</organism>
<dbReference type="PROSITE" id="PS50009">
    <property type="entry name" value="RASGEF_CAT"/>
    <property type="match status" value="1"/>
</dbReference>
<feature type="compositionally biased region" description="Low complexity" evidence="3">
    <location>
        <begin position="427"/>
        <end position="451"/>
    </location>
</feature>
<evidence type="ECO:0000256" key="2">
    <source>
        <dbReference type="PROSITE-ProRule" id="PRU00168"/>
    </source>
</evidence>
<dbReference type="AlphaFoldDB" id="A0A8H7QQY6"/>
<dbReference type="InterPro" id="IPR008937">
    <property type="entry name" value="Ras-like_GEF"/>
</dbReference>
<evidence type="ECO:0000259" key="4">
    <source>
        <dbReference type="PROSITE" id="PS50009"/>
    </source>
</evidence>
<dbReference type="InterPro" id="IPR036964">
    <property type="entry name" value="RASGEF_cat_dom_sf"/>
</dbReference>
<dbReference type="Gene3D" id="1.10.840.10">
    <property type="entry name" value="Ras guanine-nucleotide exchange factors catalytic domain"/>
    <property type="match status" value="1"/>
</dbReference>
<proteinExistence type="predicted"/>
<sequence>MVSSTEINMQNLMHEASKGYSNGLFKTNASVENNDLSSVFILAHTCLRQAKSISSNKIPPTVPPKPVALSLPPPLPTRPLKTFLDPPSMIRTRSDFVKQCNIDYSSDEEEYVVKKNVNNKKVPQGSLRIITKRNKLPRRSSTSNISCSAPSSPSVSNPLNAVKSFLSLPGSMAAQAAPDADDIFLLTNGTIDPHILVPAQTSNSDNSLQSVTANSSYLPFIPQAPLVTIYQSLQKKLDDLKKTDEEYNSIQSTLNRVRNIHMSATTVPTILQFQPVLIAYQLTLIDSIIFRNIPMDAILSHSPKTPHPSIVASTDFFNYLTRLIEHAILLQQDASGRAQHINHWIKVAGKCHELKNYQTLKAVISALGTPPIQRLKKSWSFIPKKSMNLLEDLSELMSEASNYGKYRTRLGLSQDEEEEVSTQSIPTTATTTTTNNNNNNSNTTSASANNTRKSSTRKNSFSEPTVPFLGIFIHDMTYLVAALSKKQNNNRHNSQWTTTASSKVASTDIHEMQQDVRVSELLKLFKNLQRSPPYSPHLTAVCIKDLNKNRKRKLSHALTRSSAIKKTPAYFANQHDDETGGELSIEMQQCLVTQYLLTRSWVSEKTVDELSLVREPTKTARSYSVTESLANGPTSATPPITSSVSLTTTTRSSSGSLTSSSSNSRPISLEDELEQDEMERKSSTSTGFWLFNRKSTDAGYLKSNDSFGTMQRSPRHFSFEELNNAAMIKSQSLKPYNDSTHRMQREGSQSSLSTIFRKDFWKGSGGGTVTNRNPLLNFNSDPSLLTSAAIQRKGSSASLVQPSPSSSTDTHHPFPIRKLMTTHPLDDSSTPLSEISSFNWDQ</sequence>
<feature type="region of interest" description="Disordered" evidence="3">
    <location>
        <begin position="410"/>
        <end position="461"/>
    </location>
</feature>
<protein>
    <recommendedName>
        <fullName evidence="4">Ras-GEF domain-containing protein</fullName>
    </recommendedName>
</protein>
<dbReference type="InterPro" id="IPR001895">
    <property type="entry name" value="RASGEF_cat_dom"/>
</dbReference>
<dbReference type="SMART" id="SM00147">
    <property type="entry name" value="RasGEF"/>
    <property type="match status" value="1"/>
</dbReference>
<feature type="compositionally biased region" description="Polar residues" evidence="3">
    <location>
        <begin position="621"/>
        <end position="635"/>
    </location>
</feature>
<feature type="compositionally biased region" description="Low complexity" evidence="3">
    <location>
        <begin position="637"/>
        <end position="667"/>
    </location>
</feature>
<dbReference type="SUPFAM" id="SSF48366">
    <property type="entry name" value="Ras GEF"/>
    <property type="match status" value="1"/>
</dbReference>
<evidence type="ECO:0000256" key="3">
    <source>
        <dbReference type="SAM" id="MobiDB-lite"/>
    </source>
</evidence>
<dbReference type="InterPro" id="IPR023578">
    <property type="entry name" value="Ras_GEF_dom_sf"/>
</dbReference>
<feature type="compositionally biased region" description="Low complexity" evidence="3">
    <location>
        <begin position="795"/>
        <end position="808"/>
    </location>
</feature>
<evidence type="ECO:0000313" key="6">
    <source>
        <dbReference type="Proteomes" id="UP000603453"/>
    </source>
</evidence>
<comment type="caution">
    <text evidence="5">The sequence shown here is derived from an EMBL/GenBank/DDBJ whole genome shotgun (WGS) entry which is preliminary data.</text>
</comment>
<gene>
    <name evidence="5" type="ORF">INT47_009470</name>
</gene>
<dbReference type="PANTHER" id="PTHR23113">
    <property type="entry name" value="GUANINE NUCLEOTIDE EXCHANGE FACTOR"/>
    <property type="match status" value="1"/>
</dbReference>
<accession>A0A8H7QQY6</accession>
<feature type="region of interest" description="Disordered" evidence="3">
    <location>
        <begin position="621"/>
        <end position="681"/>
    </location>
</feature>
<dbReference type="GO" id="GO:0007265">
    <property type="term" value="P:Ras protein signal transduction"/>
    <property type="evidence" value="ECO:0007669"/>
    <property type="project" value="TreeGrafter"/>
</dbReference>
<feature type="region of interest" description="Disordered" evidence="3">
    <location>
        <begin position="795"/>
        <end position="842"/>
    </location>
</feature>
<feature type="domain" description="Ras-GEF" evidence="4">
    <location>
        <begin position="274"/>
        <end position="569"/>
    </location>
</feature>
<dbReference type="Pfam" id="PF00617">
    <property type="entry name" value="RasGEF"/>
    <property type="match status" value="1"/>
</dbReference>
<dbReference type="EMBL" id="JAEPRD010000133">
    <property type="protein sequence ID" value="KAG2197163.1"/>
    <property type="molecule type" value="Genomic_DNA"/>
</dbReference>